<dbReference type="PROSITE" id="PS50943">
    <property type="entry name" value="HTH_CROC1"/>
    <property type="match status" value="1"/>
</dbReference>
<dbReference type="InterPro" id="IPR010982">
    <property type="entry name" value="Lambda_DNA-bd_dom_sf"/>
</dbReference>
<dbReference type="InterPro" id="IPR052359">
    <property type="entry name" value="HTH-type_reg/antitoxin"/>
</dbReference>
<dbReference type="SMART" id="SM00530">
    <property type="entry name" value="HTH_XRE"/>
    <property type="match status" value="1"/>
</dbReference>
<gene>
    <name evidence="5" type="ORF">GCL57_02570</name>
</gene>
<dbReference type="EMBL" id="WFLN01000004">
    <property type="protein sequence ID" value="KAB8033611.1"/>
    <property type="molecule type" value="Genomic_DNA"/>
</dbReference>
<dbReference type="CDD" id="cd00093">
    <property type="entry name" value="HTH_XRE"/>
    <property type="match status" value="1"/>
</dbReference>
<evidence type="ECO:0000256" key="2">
    <source>
        <dbReference type="ARBA" id="ARBA00023125"/>
    </source>
</evidence>
<dbReference type="SUPFAM" id="SSF47413">
    <property type="entry name" value="lambda repressor-like DNA-binding domains"/>
    <property type="match status" value="1"/>
</dbReference>
<organism evidence="5 6">
    <name type="scientific">Fluviispira multicolorata</name>
    <dbReference type="NCBI Taxonomy" id="2654512"/>
    <lineage>
        <taxon>Bacteria</taxon>
        <taxon>Pseudomonadati</taxon>
        <taxon>Bdellovibrionota</taxon>
        <taxon>Oligoflexia</taxon>
        <taxon>Silvanigrellales</taxon>
        <taxon>Silvanigrellaceae</taxon>
        <taxon>Fluviispira</taxon>
    </lineage>
</organism>
<proteinExistence type="predicted"/>
<dbReference type="PANTHER" id="PTHR36511">
    <property type="entry name" value="MERR FAMILY BACTERIAL REGULATORY PROTEIN"/>
    <property type="match status" value="1"/>
</dbReference>
<comment type="caution">
    <text evidence="5">The sequence shown here is derived from an EMBL/GenBank/DDBJ whole genome shotgun (WGS) entry which is preliminary data.</text>
</comment>
<evidence type="ECO:0000256" key="3">
    <source>
        <dbReference type="ARBA" id="ARBA00023163"/>
    </source>
</evidence>
<keyword evidence="1" id="KW-0805">Transcription regulation</keyword>
<feature type="domain" description="HTH cro/C1-type" evidence="4">
    <location>
        <begin position="47"/>
        <end position="100"/>
    </location>
</feature>
<evidence type="ECO:0000256" key="1">
    <source>
        <dbReference type="ARBA" id="ARBA00023015"/>
    </source>
</evidence>
<keyword evidence="2" id="KW-0238">DNA-binding</keyword>
<dbReference type="AlphaFoldDB" id="A0A833N843"/>
<name>A0A833N843_9BACT</name>
<protein>
    <submittedName>
        <fullName evidence="5">Helix-turn-helix domain-containing protein</fullName>
    </submittedName>
</protein>
<dbReference type="Proteomes" id="UP000442694">
    <property type="component" value="Unassembled WGS sequence"/>
</dbReference>
<keyword evidence="3" id="KW-0804">Transcription</keyword>
<evidence type="ECO:0000313" key="5">
    <source>
        <dbReference type="EMBL" id="KAB8033611.1"/>
    </source>
</evidence>
<evidence type="ECO:0000313" key="6">
    <source>
        <dbReference type="Proteomes" id="UP000442694"/>
    </source>
</evidence>
<evidence type="ECO:0000259" key="4">
    <source>
        <dbReference type="PROSITE" id="PS50943"/>
    </source>
</evidence>
<keyword evidence="6" id="KW-1185">Reference proteome</keyword>
<reference evidence="5 6" key="1">
    <citation type="submission" date="2019-10" db="EMBL/GenBank/DDBJ databases">
        <title>New genus of Silvanigrellaceae.</title>
        <authorList>
            <person name="Pitt A."/>
            <person name="Hahn M.W."/>
        </authorList>
    </citation>
    <scope>NUCLEOTIDE SEQUENCE [LARGE SCALE GENOMIC DNA]</scope>
    <source>
        <strain evidence="5 6">33A1-SZDP</strain>
    </source>
</reference>
<dbReference type="Gene3D" id="1.10.260.40">
    <property type="entry name" value="lambda repressor-like DNA-binding domains"/>
    <property type="match status" value="1"/>
</dbReference>
<dbReference type="RefSeq" id="WP_152211697.1">
    <property type="nucleotide sequence ID" value="NZ_WFLN01000004.1"/>
</dbReference>
<accession>A0A833N843</accession>
<dbReference type="PANTHER" id="PTHR36511:SF4">
    <property type="entry name" value="ANTITOXIN MQSA"/>
    <property type="match status" value="1"/>
</dbReference>
<dbReference type="InterPro" id="IPR001387">
    <property type="entry name" value="Cro/C1-type_HTH"/>
</dbReference>
<dbReference type="Pfam" id="PF01381">
    <property type="entry name" value="HTH_3"/>
    <property type="match status" value="1"/>
</dbReference>
<dbReference type="GO" id="GO:0003677">
    <property type="term" value="F:DNA binding"/>
    <property type="evidence" value="ECO:0007669"/>
    <property type="project" value="UniProtKB-KW"/>
</dbReference>
<sequence>MTLFKKLERGLKEAIEYKEGNKKVAARVHEHKTIVFKPVTIMKPNQIKKLRLSLGLSQKEFANFLSVSHETVAKWEQGGNQPQGVALRLMDILANQGEDLIKELTSGCA</sequence>